<name>A0A0H2RVD7_9AGAM</name>
<dbReference type="EMBL" id="KQ085922">
    <property type="protein sequence ID" value="KLO15970.1"/>
    <property type="molecule type" value="Genomic_DNA"/>
</dbReference>
<evidence type="ECO:0000256" key="3">
    <source>
        <dbReference type="ARBA" id="ARBA00022691"/>
    </source>
</evidence>
<comment type="pathway">
    <text evidence="1">Secondary metabolite biosynthesis.</text>
</comment>
<evidence type="ECO:0000256" key="2">
    <source>
        <dbReference type="ARBA" id="ARBA00022679"/>
    </source>
</evidence>
<sequence>MSEDCAKTGVLNGKEDVEGYADTAKNVDLVLTPDAIEFFLAETKLDSVRAVEQHILKIQSEAAKVFPYPCIRRFDFVKLKVSNLPTYRLFLNTAKEHKGCLFLDVGTCFGTDVRKVVADGFPVRDVICTDIRPEFWEIGHQLYRSTQESLPVKFISGDVLDESFIREGEISYQKAEDIVHREQPTFTSLVPLEGKIGFIHVSNFFHLFTEAEQLHLARSLASLLSPSPGSMIFGAHVSRPEKGFRSEAPPPAPGYLGNRMFCHSAASWIEMWDGEVFAKGTVKVEAKVVEQQREDLVVLDPGVKFYQIVWSVIRL</sequence>
<evidence type="ECO:0008006" key="7">
    <source>
        <dbReference type="Google" id="ProtNLM"/>
    </source>
</evidence>
<evidence type="ECO:0000256" key="1">
    <source>
        <dbReference type="ARBA" id="ARBA00005179"/>
    </source>
</evidence>
<dbReference type="InterPro" id="IPR029063">
    <property type="entry name" value="SAM-dependent_MTases_sf"/>
</dbReference>
<proteinExistence type="inferred from homology"/>
<accession>A0A0H2RVD7</accession>
<dbReference type="GO" id="GO:0016740">
    <property type="term" value="F:transferase activity"/>
    <property type="evidence" value="ECO:0007669"/>
    <property type="project" value="UniProtKB-KW"/>
</dbReference>
<dbReference type="STRING" id="27342.A0A0H2RVD7"/>
<dbReference type="OrthoDB" id="2094832at2759"/>
<dbReference type="AlphaFoldDB" id="A0A0H2RVD7"/>
<keyword evidence="3" id="KW-0949">S-adenosyl-L-methionine</keyword>
<dbReference type="PANTHER" id="PTHR35897:SF1">
    <property type="entry name" value="METHYLTRANSFERASE AUSD"/>
    <property type="match status" value="1"/>
</dbReference>
<comment type="similarity">
    <text evidence="4">Belongs to the class I-like SAM-binding methyltransferase superfamily.</text>
</comment>
<gene>
    <name evidence="5" type="ORF">SCHPADRAFT_823813</name>
</gene>
<keyword evidence="6" id="KW-1185">Reference proteome</keyword>
<dbReference type="InParanoid" id="A0A0H2RVD7"/>
<dbReference type="SUPFAM" id="SSF53335">
    <property type="entry name" value="S-adenosyl-L-methionine-dependent methyltransferases"/>
    <property type="match status" value="1"/>
</dbReference>
<evidence type="ECO:0000313" key="6">
    <source>
        <dbReference type="Proteomes" id="UP000053477"/>
    </source>
</evidence>
<dbReference type="Gene3D" id="3.40.50.150">
    <property type="entry name" value="Vaccinia Virus protein VP39"/>
    <property type="match status" value="1"/>
</dbReference>
<evidence type="ECO:0000313" key="5">
    <source>
        <dbReference type="EMBL" id="KLO15970.1"/>
    </source>
</evidence>
<reference evidence="5 6" key="1">
    <citation type="submission" date="2015-04" db="EMBL/GenBank/DDBJ databases">
        <title>Complete genome sequence of Schizopora paradoxa KUC8140, a cosmopolitan wood degrader in East Asia.</title>
        <authorList>
            <consortium name="DOE Joint Genome Institute"/>
            <person name="Min B."/>
            <person name="Park H."/>
            <person name="Jang Y."/>
            <person name="Kim J.-J."/>
            <person name="Kim K.H."/>
            <person name="Pangilinan J."/>
            <person name="Lipzen A."/>
            <person name="Riley R."/>
            <person name="Grigoriev I.V."/>
            <person name="Spatafora J.W."/>
            <person name="Choi I.-G."/>
        </authorList>
    </citation>
    <scope>NUCLEOTIDE SEQUENCE [LARGE SCALE GENOMIC DNA]</scope>
    <source>
        <strain evidence="5 6">KUC8140</strain>
    </source>
</reference>
<keyword evidence="2" id="KW-0808">Transferase</keyword>
<organism evidence="5 6">
    <name type="scientific">Schizopora paradoxa</name>
    <dbReference type="NCBI Taxonomy" id="27342"/>
    <lineage>
        <taxon>Eukaryota</taxon>
        <taxon>Fungi</taxon>
        <taxon>Dikarya</taxon>
        <taxon>Basidiomycota</taxon>
        <taxon>Agaricomycotina</taxon>
        <taxon>Agaricomycetes</taxon>
        <taxon>Hymenochaetales</taxon>
        <taxon>Schizoporaceae</taxon>
        <taxon>Schizopora</taxon>
    </lineage>
</organism>
<dbReference type="InterPro" id="IPR051654">
    <property type="entry name" value="Meroterpenoid_MTases"/>
</dbReference>
<protein>
    <recommendedName>
        <fullName evidence="7">Methyltransferase domain-containing protein</fullName>
    </recommendedName>
</protein>
<dbReference type="Proteomes" id="UP000053477">
    <property type="component" value="Unassembled WGS sequence"/>
</dbReference>
<dbReference type="PANTHER" id="PTHR35897">
    <property type="entry name" value="METHYLTRANSFERASE AUSD"/>
    <property type="match status" value="1"/>
</dbReference>
<evidence type="ECO:0000256" key="4">
    <source>
        <dbReference type="ARBA" id="ARBA00038314"/>
    </source>
</evidence>